<keyword evidence="3" id="KW-1185">Reference proteome</keyword>
<evidence type="ECO:0000313" key="2">
    <source>
        <dbReference type="EMBL" id="MXR22184.1"/>
    </source>
</evidence>
<evidence type="ECO:0000313" key="3">
    <source>
        <dbReference type="Proteomes" id="UP000471521"/>
    </source>
</evidence>
<feature type="compositionally biased region" description="Low complexity" evidence="1">
    <location>
        <begin position="23"/>
        <end position="42"/>
    </location>
</feature>
<feature type="region of interest" description="Disordered" evidence="1">
    <location>
        <begin position="23"/>
        <end position="51"/>
    </location>
</feature>
<dbReference type="Proteomes" id="UP000471521">
    <property type="component" value="Unassembled WGS sequence"/>
</dbReference>
<comment type="caution">
    <text evidence="2">The sequence shown here is derived from an EMBL/GenBank/DDBJ whole genome shotgun (WGS) entry which is preliminary data.</text>
</comment>
<name>A0A6B0SK45_9EURY</name>
<protein>
    <recommendedName>
        <fullName evidence="4">Lipoprotein</fullName>
    </recommendedName>
</protein>
<evidence type="ECO:0008006" key="4">
    <source>
        <dbReference type="Google" id="ProtNLM"/>
    </source>
</evidence>
<reference evidence="2 3" key="1">
    <citation type="submission" date="2019-12" db="EMBL/GenBank/DDBJ databases">
        <title>Isolation and characterization of three novel carbon monoxide-oxidizing members of Halobacteria from salione crusts and soils.</title>
        <authorList>
            <person name="Myers M.R."/>
            <person name="King G.M."/>
        </authorList>
    </citation>
    <scope>NUCLEOTIDE SEQUENCE [LARGE SCALE GENOMIC DNA]</scope>
    <source>
        <strain evidence="2 3">PCN9</strain>
    </source>
</reference>
<organism evidence="2 3">
    <name type="scientific">Halobacterium bonnevillei</name>
    <dbReference type="NCBI Taxonomy" id="2692200"/>
    <lineage>
        <taxon>Archaea</taxon>
        <taxon>Methanobacteriati</taxon>
        <taxon>Methanobacteriota</taxon>
        <taxon>Stenosarchaea group</taxon>
        <taxon>Halobacteria</taxon>
        <taxon>Halobacteriales</taxon>
        <taxon>Halobacteriaceae</taxon>
        <taxon>Halobacterium</taxon>
    </lineage>
</organism>
<dbReference type="PROSITE" id="PS51257">
    <property type="entry name" value="PROKAR_LIPOPROTEIN"/>
    <property type="match status" value="1"/>
</dbReference>
<dbReference type="AlphaFoldDB" id="A0A6B0SK45"/>
<dbReference type="EMBL" id="WUUU01000216">
    <property type="protein sequence ID" value="MXR22184.1"/>
    <property type="molecule type" value="Genomic_DNA"/>
</dbReference>
<evidence type="ECO:0000256" key="1">
    <source>
        <dbReference type="SAM" id="MobiDB-lite"/>
    </source>
</evidence>
<sequence length="173" mass="18266">MRRRHLLAGLAGAATAVVTGCIGNGPAASSGGTTTGDDATTGRSDETGNSALDLREANVTGVETEPVTDGVRFDVTLYHDDDGEDGHANWWQVERLDGDRLGRRDLSHAHGTLEFTRSSTVQIPDDVDCVVVRGHDQTHGYGGQAMLLAIDDGATRTVRQGEDPDSFSSSDCP</sequence>
<gene>
    <name evidence="2" type="ORF">GRX66_16895</name>
</gene>
<proteinExistence type="predicted"/>
<accession>A0A6B0SK45</accession>